<evidence type="ECO:0000256" key="1">
    <source>
        <dbReference type="SAM" id="MobiDB-lite"/>
    </source>
</evidence>
<sequence length="72" mass="8596">MRVPDGFIVRPYREPTRNDAFTKRFDGPANFFSDNPDPIEFIEETSDNEEEESMASRRRRKKNYGNNFYDVI</sequence>
<dbReference type="EMBL" id="JAIWYP010000005">
    <property type="protein sequence ID" value="KAH3822686.1"/>
    <property type="molecule type" value="Genomic_DNA"/>
</dbReference>
<keyword evidence="4" id="KW-1185">Reference proteome</keyword>
<dbReference type="AlphaFoldDB" id="A0A9D4GWE6"/>
<feature type="compositionally biased region" description="Acidic residues" evidence="1">
    <location>
        <begin position="40"/>
        <end position="53"/>
    </location>
</feature>
<gene>
    <name evidence="2" type="ORF">DPMN_124476</name>
    <name evidence="3" type="ORF">DPMN_126028</name>
</gene>
<evidence type="ECO:0000313" key="3">
    <source>
        <dbReference type="EMBL" id="KAH3824197.1"/>
    </source>
</evidence>
<dbReference type="EMBL" id="JAIWYP010000005">
    <property type="protein sequence ID" value="KAH3824197.1"/>
    <property type="molecule type" value="Genomic_DNA"/>
</dbReference>
<comment type="caution">
    <text evidence="2">The sequence shown here is derived from an EMBL/GenBank/DDBJ whole genome shotgun (WGS) entry which is preliminary data.</text>
</comment>
<name>A0A9D4GWE6_DREPO</name>
<organism evidence="2 4">
    <name type="scientific">Dreissena polymorpha</name>
    <name type="common">Zebra mussel</name>
    <name type="synonym">Mytilus polymorpha</name>
    <dbReference type="NCBI Taxonomy" id="45954"/>
    <lineage>
        <taxon>Eukaryota</taxon>
        <taxon>Metazoa</taxon>
        <taxon>Spiralia</taxon>
        <taxon>Lophotrochozoa</taxon>
        <taxon>Mollusca</taxon>
        <taxon>Bivalvia</taxon>
        <taxon>Autobranchia</taxon>
        <taxon>Heteroconchia</taxon>
        <taxon>Euheterodonta</taxon>
        <taxon>Imparidentia</taxon>
        <taxon>Neoheterodontei</taxon>
        <taxon>Myida</taxon>
        <taxon>Dreissenoidea</taxon>
        <taxon>Dreissenidae</taxon>
        <taxon>Dreissena</taxon>
    </lineage>
</organism>
<evidence type="ECO:0000313" key="2">
    <source>
        <dbReference type="EMBL" id="KAH3822686.1"/>
    </source>
</evidence>
<accession>A0A9D4GWE6</accession>
<reference evidence="2" key="2">
    <citation type="submission" date="2020-11" db="EMBL/GenBank/DDBJ databases">
        <authorList>
            <person name="McCartney M.A."/>
            <person name="Auch B."/>
            <person name="Kono T."/>
            <person name="Mallez S."/>
            <person name="Becker A."/>
            <person name="Gohl D.M."/>
            <person name="Silverstein K.A.T."/>
            <person name="Koren S."/>
            <person name="Bechman K.B."/>
            <person name="Herman A."/>
            <person name="Abrahante J.E."/>
            <person name="Garbe J."/>
        </authorList>
    </citation>
    <scope>NUCLEOTIDE SEQUENCE</scope>
    <source>
        <strain evidence="2">Duluth1</strain>
        <tissue evidence="2">Whole animal</tissue>
    </source>
</reference>
<protein>
    <submittedName>
        <fullName evidence="2">Uncharacterized protein</fullName>
    </submittedName>
</protein>
<evidence type="ECO:0000313" key="4">
    <source>
        <dbReference type="Proteomes" id="UP000828390"/>
    </source>
</evidence>
<feature type="region of interest" description="Disordered" evidence="1">
    <location>
        <begin position="18"/>
        <end position="72"/>
    </location>
</feature>
<proteinExistence type="predicted"/>
<reference evidence="2" key="1">
    <citation type="journal article" date="2019" name="bioRxiv">
        <title>The Genome of the Zebra Mussel, Dreissena polymorpha: A Resource for Invasive Species Research.</title>
        <authorList>
            <person name="McCartney M.A."/>
            <person name="Auch B."/>
            <person name="Kono T."/>
            <person name="Mallez S."/>
            <person name="Zhang Y."/>
            <person name="Obille A."/>
            <person name="Becker A."/>
            <person name="Abrahante J.E."/>
            <person name="Garbe J."/>
            <person name="Badalamenti J.P."/>
            <person name="Herman A."/>
            <person name="Mangelson H."/>
            <person name="Liachko I."/>
            <person name="Sullivan S."/>
            <person name="Sone E.D."/>
            <person name="Koren S."/>
            <person name="Silverstein K.A.T."/>
            <person name="Beckman K.B."/>
            <person name="Gohl D.M."/>
        </authorList>
    </citation>
    <scope>NUCLEOTIDE SEQUENCE</scope>
    <source>
        <strain evidence="2">Duluth1</strain>
        <tissue evidence="2">Whole animal</tissue>
    </source>
</reference>
<dbReference type="Proteomes" id="UP000828390">
    <property type="component" value="Unassembled WGS sequence"/>
</dbReference>